<evidence type="ECO:0000256" key="6">
    <source>
        <dbReference type="SAM" id="Phobius"/>
    </source>
</evidence>
<evidence type="ECO:0000256" key="2">
    <source>
        <dbReference type="ARBA" id="ARBA00007590"/>
    </source>
</evidence>
<dbReference type="Proteomes" id="UP001605036">
    <property type="component" value="Unassembled WGS sequence"/>
</dbReference>
<accession>A0ABD1Z409</accession>
<dbReference type="EMBL" id="JBHFFA010000002">
    <property type="protein sequence ID" value="KAL2641467.1"/>
    <property type="molecule type" value="Genomic_DNA"/>
</dbReference>
<reference evidence="7 8" key="1">
    <citation type="submission" date="2024-09" db="EMBL/GenBank/DDBJ databases">
        <title>Chromosome-scale assembly of Riccia fluitans.</title>
        <authorList>
            <person name="Paukszto L."/>
            <person name="Sawicki J."/>
            <person name="Karawczyk K."/>
            <person name="Piernik-Szablinska J."/>
            <person name="Szczecinska M."/>
            <person name="Mazdziarz M."/>
        </authorList>
    </citation>
    <scope>NUCLEOTIDE SEQUENCE [LARGE SCALE GENOMIC DNA]</scope>
    <source>
        <strain evidence="7">Rf_01</strain>
        <tissue evidence="7">Aerial parts of the thallus</tissue>
    </source>
</reference>
<sequence>MEAVVTLTSISACRQSTLIGVSTFSNLPSSHASCSQVRSAAAFGRKNEGLRSFCGGGISVSRLSGGRKNHLEEERTRSSGWECRADLTDLAELAPVTAAVYGASLLGGGLFAFTRTGSKGSLGGGVVGGVALGVAFFLMQTPGTKDIGQAIGFGSAVLFAAIFGIRLAATKKVMPSGALLAVSTIATIIFATAYFQERLLGPPM</sequence>
<comment type="caution">
    <text evidence="7">The sequence shown here is derived from an EMBL/GenBank/DDBJ whole genome shotgun (WGS) entry which is preliminary data.</text>
</comment>
<gene>
    <name evidence="7" type="ORF">R1flu_009054</name>
</gene>
<dbReference type="Pfam" id="PF03647">
    <property type="entry name" value="Tmemb_14"/>
    <property type="match status" value="1"/>
</dbReference>
<feature type="transmembrane region" description="Helical" evidence="6">
    <location>
        <begin position="150"/>
        <end position="169"/>
    </location>
</feature>
<feature type="transmembrane region" description="Helical" evidence="6">
    <location>
        <begin position="120"/>
        <end position="138"/>
    </location>
</feature>
<dbReference type="InterPro" id="IPR044890">
    <property type="entry name" value="TMEM14_sf"/>
</dbReference>
<feature type="transmembrane region" description="Helical" evidence="6">
    <location>
        <begin position="176"/>
        <end position="195"/>
    </location>
</feature>
<evidence type="ECO:0000256" key="5">
    <source>
        <dbReference type="ARBA" id="ARBA00023136"/>
    </source>
</evidence>
<organism evidence="7 8">
    <name type="scientific">Riccia fluitans</name>
    <dbReference type="NCBI Taxonomy" id="41844"/>
    <lineage>
        <taxon>Eukaryota</taxon>
        <taxon>Viridiplantae</taxon>
        <taxon>Streptophyta</taxon>
        <taxon>Embryophyta</taxon>
        <taxon>Marchantiophyta</taxon>
        <taxon>Marchantiopsida</taxon>
        <taxon>Marchantiidae</taxon>
        <taxon>Marchantiales</taxon>
        <taxon>Ricciaceae</taxon>
        <taxon>Riccia</taxon>
    </lineage>
</organism>
<evidence type="ECO:0000256" key="3">
    <source>
        <dbReference type="ARBA" id="ARBA00022692"/>
    </source>
</evidence>
<evidence type="ECO:0000313" key="7">
    <source>
        <dbReference type="EMBL" id="KAL2641467.1"/>
    </source>
</evidence>
<evidence type="ECO:0000313" key="8">
    <source>
        <dbReference type="Proteomes" id="UP001605036"/>
    </source>
</evidence>
<dbReference type="Gene3D" id="1.10.10.1740">
    <property type="entry name" value="Transmembrane protein 14-like"/>
    <property type="match status" value="1"/>
</dbReference>
<evidence type="ECO:0000256" key="1">
    <source>
        <dbReference type="ARBA" id="ARBA00004370"/>
    </source>
</evidence>
<evidence type="ECO:0000256" key="4">
    <source>
        <dbReference type="ARBA" id="ARBA00022989"/>
    </source>
</evidence>
<dbReference type="PANTHER" id="PTHR12668">
    <property type="entry name" value="TRANSMEMBRANE PROTEIN 14, 15"/>
    <property type="match status" value="1"/>
</dbReference>
<keyword evidence="4 6" id="KW-1133">Transmembrane helix</keyword>
<comment type="subcellular location">
    <subcellularLocation>
        <location evidence="1">Membrane</location>
    </subcellularLocation>
</comment>
<dbReference type="GO" id="GO:0016020">
    <property type="term" value="C:membrane"/>
    <property type="evidence" value="ECO:0007669"/>
    <property type="project" value="UniProtKB-SubCell"/>
</dbReference>
<dbReference type="InterPro" id="IPR005349">
    <property type="entry name" value="TMEM14"/>
</dbReference>
<dbReference type="PANTHER" id="PTHR12668:SF38">
    <property type="entry name" value="PROTEIN FATTY ACID EXPORT 4, CHLOROPLASTIC"/>
    <property type="match status" value="1"/>
</dbReference>
<keyword evidence="3 6" id="KW-0812">Transmembrane</keyword>
<proteinExistence type="inferred from homology"/>
<comment type="similarity">
    <text evidence="2">Belongs to the TMEM14 family.</text>
</comment>
<keyword evidence="5 6" id="KW-0472">Membrane</keyword>
<dbReference type="AlphaFoldDB" id="A0ABD1Z409"/>
<protein>
    <recommendedName>
        <fullName evidence="9">Protein FATTY ACID EXPORT 4, chloroplastic</fullName>
    </recommendedName>
</protein>
<feature type="transmembrane region" description="Helical" evidence="6">
    <location>
        <begin position="93"/>
        <end position="113"/>
    </location>
</feature>
<name>A0ABD1Z409_9MARC</name>
<keyword evidence="8" id="KW-1185">Reference proteome</keyword>
<evidence type="ECO:0008006" key="9">
    <source>
        <dbReference type="Google" id="ProtNLM"/>
    </source>
</evidence>